<sequence length="46" mass="5327">DELNAIKLSTNCKIIRTEDRMQQAIAAGQGKYYSLHKETNGFWNRL</sequence>
<name>A0ABN7WBP5_GIGMA</name>
<accession>A0ABN7WBP5</accession>
<organism evidence="1 2">
    <name type="scientific">Gigaspora margarita</name>
    <dbReference type="NCBI Taxonomy" id="4874"/>
    <lineage>
        <taxon>Eukaryota</taxon>
        <taxon>Fungi</taxon>
        <taxon>Fungi incertae sedis</taxon>
        <taxon>Mucoromycota</taxon>
        <taxon>Glomeromycotina</taxon>
        <taxon>Glomeromycetes</taxon>
        <taxon>Diversisporales</taxon>
        <taxon>Gigasporaceae</taxon>
        <taxon>Gigaspora</taxon>
    </lineage>
</organism>
<keyword evidence="2" id="KW-1185">Reference proteome</keyword>
<evidence type="ECO:0000313" key="2">
    <source>
        <dbReference type="Proteomes" id="UP000789901"/>
    </source>
</evidence>
<protein>
    <submittedName>
        <fullName evidence="1">5790_t:CDS:1</fullName>
    </submittedName>
</protein>
<reference evidence="1 2" key="1">
    <citation type="submission" date="2021-06" db="EMBL/GenBank/DDBJ databases">
        <authorList>
            <person name="Kallberg Y."/>
            <person name="Tangrot J."/>
            <person name="Rosling A."/>
        </authorList>
    </citation>
    <scope>NUCLEOTIDE SEQUENCE [LARGE SCALE GENOMIC DNA]</scope>
    <source>
        <strain evidence="1 2">120-4 pot B 10/14</strain>
    </source>
</reference>
<feature type="non-terminal residue" evidence="1">
    <location>
        <position position="1"/>
    </location>
</feature>
<dbReference type="EMBL" id="CAJVQB010037831">
    <property type="protein sequence ID" value="CAG8825614.1"/>
    <property type="molecule type" value="Genomic_DNA"/>
</dbReference>
<comment type="caution">
    <text evidence="1">The sequence shown here is derived from an EMBL/GenBank/DDBJ whole genome shotgun (WGS) entry which is preliminary data.</text>
</comment>
<dbReference type="Proteomes" id="UP000789901">
    <property type="component" value="Unassembled WGS sequence"/>
</dbReference>
<gene>
    <name evidence="1" type="ORF">GMARGA_LOCUS28888</name>
</gene>
<evidence type="ECO:0000313" key="1">
    <source>
        <dbReference type="EMBL" id="CAG8825614.1"/>
    </source>
</evidence>
<proteinExistence type="predicted"/>